<organism evidence="2 3">
    <name type="scientific">Candidatus Protofrankia californiensis</name>
    <dbReference type="NCBI Taxonomy" id="1839754"/>
    <lineage>
        <taxon>Bacteria</taxon>
        <taxon>Bacillati</taxon>
        <taxon>Actinomycetota</taxon>
        <taxon>Actinomycetes</taxon>
        <taxon>Frankiales</taxon>
        <taxon>Frankiaceae</taxon>
        <taxon>Protofrankia</taxon>
    </lineage>
</organism>
<dbReference type="Proteomes" id="UP000199013">
    <property type="component" value="Unassembled WGS sequence"/>
</dbReference>
<dbReference type="EMBL" id="FLUV01000234">
    <property type="protein sequence ID" value="SBW18285.1"/>
    <property type="molecule type" value="Genomic_DNA"/>
</dbReference>
<dbReference type="InterPro" id="IPR029021">
    <property type="entry name" value="Prot-tyrosine_phosphatase-like"/>
</dbReference>
<dbReference type="AlphaFoldDB" id="A0A1C3NTZ2"/>
<evidence type="ECO:0000313" key="2">
    <source>
        <dbReference type="EMBL" id="SBW18285.1"/>
    </source>
</evidence>
<reference evidence="3" key="1">
    <citation type="submission" date="2016-02" db="EMBL/GenBank/DDBJ databases">
        <authorList>
            <person name="Wibberg D."/>
        </authorList>
    </citation>
    <scope>NUCLEOTIDE SEQUENCE [LARGE SCALE GENOMIC DNA]</scope>
</reference>
<accession>A0A1C3NTZ2</accession>
<dbReference type="PANTHER" id="PTHR31126">
    <property type="entry name" value="TYROSINE-PROTEIN PHOSPHATASE"/>
    <property type="match status" value="1"/>
</dbReference>
<protein>
    <submittedName>
        <fullName evidence="2">Protein tyrosine/serine phosphatase</fullName>
    </submittedName>
</protein>
<sequence length="284" mass="32383">MPRRRRKTGITDLVEVAREAGKEDVEAGRTAAVSAGRRKVTHVRRHIAFERLHNFRDLGGYWAADGRTVRWGRLFRSDSLGKLRGQDWDRFLALDIRTVIDLRYPWEIKRSGRVPHYQGLSYHNLSIERQPYNQAGIDSDVEPARFLADRYTEVAHDGVKELRRALNIIADSTAPLVFHCHSGKDRTGLLAMLVLALLGVHEDDIVADFTLTELATERLVAEWHADYPDLTLRWPAYGRAPAEIMRFFLADLITRYGSVYGYAAEQLGVDDGLVTALRRQLLHP</sequence>
<comment type="similarity">
    <text evidence="1">Belongs to the protein-tyrosine phosphatase family.</text>
</comment>
<dbReference type="GO" id="GO:0004721">
    <property type="term" value="F:phosphoprotein phosphatase activity"/>
    <property type="evidence" value="ECO:0007669"/>
    <property type="project" value="InterPro"/>
</dbReference>
<name>A0A1C3NTZ2_9ACTN</name>
<dbReference type="InterPro" id="IPR016130">
    <property type="entry name" value="Tyr_Pase_AS"/>
</dbReference>
<dbReference type="SUPFAM" id="SSF52799">
    <property type="entry name" value="(Phosphotyrosine protein) phosphatases II"/>
    <property type="match status" value="1"/>
</dbReference>
<dbReference type="Pfam" id="PF13350">
    <property type="entry name" value="Y_phosphatase3"/>
    <property type="match status" value="1"/>
</dbReference>
<keyword evidence="3" id="KW-1185">Reference proteome</keyword>
<proteinExistence type="inferred from homology"/>
<dbReference type="InterPro" id="IPR026893">
    <property type="entry name" value="Tyr/Ser_Pase_IphP-type"/>
</dbReference>
<evidence type="ECO:0000313" key="3">
    <source>
        <dbReference type="Proteomes" id="UP000199013"/>
    </source>
</evidence>
<evidence type="ECO:0000256" key="1">
    <source>
        <dbReference type="ARBA" id="ARBA00009580"/>
    </source>
</evidence>
<dbReference type="Gene3D" id="3.90.190.10">
    <property type="entry name" value="Protein tyrosine phosphatase superfamily"/>
    <property type="match status" value="1"/>
</dbReference>
<gene>
    <name evidence="2" type="ORF">FDG2_0605</name>
</gene>
<dbReference type="PROSITE" id="PS00383">
    <property type="entry name" value="TYR_PHOSPHATASE_1"/>
    <property type="match status" value="1"/>
</dbReference>
<dbReference type="PANTHER" id="PTHR31126:SF1">
    <property type="entry name" value="TYROSINE SPECIFIC PROTEIN PHOSPHATASES DOMAIN-CONTAINING PROTEIN"/>
    <property type="match status" value="1"/>
</dbReference>